<proteinExistence type="predicted"/>
<dbReference type="RefSeq" id="WP_345073680.1">
    <property type="nucleotide sequence ID" value="NZ_BAABDJ010000033.1"/>
</dbReference>
<evidence type="ECO:0000313" key="2">
    <source>
        <dbReference type="EMBL" id="GAA4012674.1"/>
    </source>
</evidence>
<gene>
    <name evidence="2" type="ORF">GCM10022408_26800</name>
</gene>
<comment type="caution">
    <text evidence="2">The sequence shown here is derived from an EMBL/GenBank/DDBJ whole genome shotgun (WGS) entry which is preliminary data.</text>
</comment>
<evidence type="ECO:0000256" key="1">
    <source>
        <dbReference type="SAM" id="MobiDB-lite"/>
    </source>
</evidence>
<evidence type="ECO:0000313" key="3">
    <source>
        <dbReference type="Proteomes" id="UP001500567"/>
    </source>
</evidence>
<organism evidence="2 3">
    <name type="scientific">Hymenobacter fastidiosus</name>
    <dbReference type="NCBI Taxonomy" id="486264"/>
    <lineage>
        <taxon>Bacteria</taxon>
        <taxon>Pseudomonadati</taxon>
        <taxon>Bacteroidota</taxon>
        <taxon>Cytophagia</taxon>
        <taxon>Cytophagales</taxon>
        <taxon>Hymenobacteraceae</taxon>
        <taxon>Hymenobacter</taxon>
    </lineage>
</organism>
<accession>A0ABP7SJK3</accession>
<feature type="region of interest" description="Disordered" evidence="1">
    <location>
        <begin position="1"/>
        <end position="105"/>
    </location>
</feature>
<name>A0ABP7SJK3_9BACT</name>
<reference evidence="3" key="1">
    <citation type="journal article" date="2019" name="Int. J. Syst. Evol. Microbiol.">
        <title>The Global Catalogue of Microorganisms (GCM) 10K type strain sequencing project: providing services to taxonomists for standard genome sequencing and annotation.</title>
        <authorList>
            <consortium name="The Broad Institute Genomics Platform"/>
            <consortium name="The Broad Institute Genome Sequencing Center for Infectious Disease"/>
            <person name="Wu L."/>
            <person name="Ma J."/>
        </authorList>
    </citation>
    <scope>NUCLEOTIDE SEQUENCE [LARGE SCALE GENOMIC DNA]</scope>
    <source>
        <strain evidence="3">JCM 17224</strain>
    </source>
</reference>
<feature type="compositionally biased region" description="Low complexity" evidence="1">
    <location>
        <begin position="42"/>
        <end position="55"/>
    </location>
</feature>
<feature type="compositionally biased region" description="Pro residues" evidence="1">
    <location>
        <begin position="1"/>
        <end position="14"/>
    </location>
</feature>
<dbReference type="EMBL" id="BAABDJ010000033">
    <property type="protein sequence ID" value="GAA4012674.1"/>
    <property type="molecule type" value="Genomic_DNA"/>
</dbReference>
<sequence length="105" mass="10357">MDPRPKPAAHPTPTGPATKSTVDDQPAPSPAPRPTDQPAQVPSGDAPTPSASPADPGSPPVSPAPSQQEAADGEEALTDPAVTIQPDTSGDTDPGASSTNDAHPL</sequence>
<protein>
    <submittedName>
        <fullName evidence="2">Uncharacterized protein</fullName>
    </submittedName>
</protein>
<keyword evidence="3" id="KW-1185">Reference proteome</keyword>
<dbReference type="Proteomes" id="UP001500567">
    <property type="component" value="Unassembled WGS sequence"/>
</dbReference>
<feature type="compositionally biased region" description="Polar residues" evidence="1">
    <location>
        <begin position="85"/>
        <end position="105"/>
    </location>
</feature>